<keyword evidence="2 10" id="KW-0132">Cell division</keyword>
<dbReference type="UniPathway" id="UPA00219"/>
<dbReference type="Pfam" id="PF03033">
    <property type="entry name" value="Glyco_transf_28"/>
    <property type="match status" value="1"/>
</dbReference>
<feature type="binding site" evidence="10">
    <location>
        <position position="197"/>
    </location>
    <ligand>
        <name>UDP-N-acetyl-alpha-D-glucosamine</name>
        <dbReference type="ChEBI" id="CHEBI:57705"/>
    </ligand>
</feature>
<keyword evidence="3 10" id="KW-0328">Glycosyltransferase</keyword>
<dbReference type="PANTHER" id="PTHR21015">
    <property type="entry name" value="UDP-N-ACETYLGLUCOSAMINE--N-ACETYLMURAMYL-(PENTAPEPTIDE) PYROPHOSPHORYL-UNDECAPRENOL N-ACETYLGLUCOSAMINE TRANSFERASE 1"/>
    <property type="match status" value="1"/>
</dbReference>
<dbReference type="InterPro" id="IPR004276">
    <property type="entry name" value="GlycoTrans_28_N"/>
</dbReference>
<evidence type="ECO:0000256" key="1">
    <source>
        <dbReference type="ARBA" id="ARBA00022475"/>
    </source>
</evidence>
<dbReference type="GO" id="GO:0051991">
    <property type="term" value="F:UDP-N-acetyl-D-glucosamine:N-acetylmuramoyl-L-alanyl-D-glutamyl-meso-2,6-diaminopimelyl-D-alanyl-D-alanine-diphosphoundecaprenol 4-beta-N-acetylglucosaminlytransferase activity"/>
    <property type="evidence" value="ECO:0007669"/>
    <property type="project" value="RHEA"/>
</dbReference>
<evidence type="ECO:0000256" key="2">
    <source>
        <dbReference type="ARBA" id="ARBA00022618"/>
    </source>
</evidence>
<evidence type="ECO:0000259" key="11">
    <source>
        <dbReference type="Pfam" id="PF03033"/>
    </source>
</evidence>
<protein>
    <recommendedName>
        <fullName evidence="10">UDP-N-acetylglucosamine--N-acetylmuramyl-(pentapeptide) pyrophosphoryl-undecaprenol N-acetylglucosamine transferase</fullName>
        <ecNumber evidence="10">2.4.1.227</ecNumber>
    </recommendedName>
    <alternativeName>
        <fullName evidence="10">Undecaprenyl-PP-MurNAc-pentapeptide-UDPGlcNAc GlcNAc transferase</fullName>
    </alternativeName>
</protein>
<feature type="domain" description="Glycosyl transferase family 28 C-terminal" evidence="12">
    <location>
        <begin position="190"/>
        <end position="355"/>
    </location>
</feature>
<dbReference type="HAMAP" id="MF_00033">
    <property type="entry name" value="MurG"/>
    <property type="match status" value="1"/>
</dbReference>
<comment type="function">
    <text evidence="10">Cell wall formation. Catalyzes the transfer of a GlcNAc subunit on undecaprenyl-pyrophosphoryl-MurNAc-pentapeptide (lipid intermediate I) to form undecaprenyl-pyrophosphoryl-MurNAc-(pentapeptide)GlcNAc (lipid intermediate II).</text>
</comment>
<dbReference type="GO" id="GO:0051301">
    <property type="term" value="P:cell division"/>
    <property type="evidence" value="ECO:0007669"/>
    <property type="project" value="UniProtKB-KW"/>
</dbReference>
<keyword evidence="9 10" id="KW-0961">Cell wall biogenesis/degradation</keyword>
<keyword evidence="7 10" id="KW-0472">Membrane</keyword>
<dbReference type="EC" id="2.4.1.227" evidence="10"/>
<evidence type="ECO:0000256" key="3">
    <source>
        <dbReference type="ARBA" id="ARBA00022676"/>
    </source>
</evidence>
<keyword evidence="6 10" id="KW-0573">Peptidoglycan synthesis</keyword>
<comment type="caution">
    <text evidence="10">Lacks conserved residue(s) required for the propagation of feature annotation.</text>
</comment>
<dbReference type="CDD" id="cd03785">
    <property type="entry name" value="GT28_MurG"/>
    <property type="match status" value="1"/>
</dbReference>
<dbReference type="NCBIfam" id="TIGR01133">
    <property type="entry name" value="murG"/>
    <property type="match status" value="1"/>
</dbReference>
<feature type="binding site" evidence="10">
    <location>
        <position position="172"/>
    </location>
    <ligand>
        <name>UDP-N-acetyl-alpha-D-glucosamine</name>
        <dbReference type="ChEBI" id="CHEBI:57705"/>
    </ligand>
</feature>
<evidence type="ECO:0000256" key="4">
    <source>
        <dbReference type="ARBA" id="ARBA00022679"/>
    </source>
</evidence>
<accession>A0A445MW40</accession>
<reference evidence="13" key="1">
    <citation type="submission" date="2018-01" db="EMBL/GenBank/DDBJ databases">
        <authorList>
            <person name="Regsiter A."/>
            <person name="William W."/>
        </authorList>
    </citation>
    <scope>NUCLEOTIDE SEQUENCE</scope>
    <source>
        <strain evidence="13">TRIP AH-1</strain>
    </source>
</reference>
<evidence type="ECO:0000256" key="9">
    <source>
        <dbReference type="ARBA" id="ARBA00023316"/>
    </source>
</evidence>
<dbReference type="InterPro" id="IPR006009">
    <property type="entry name" value="GlcNAc_MurG"/>
</dbReference>
<comment type="subcellular location">
    <subcellularLocation>
        <location evidence="10">Cell membrane</location>
        <topology evidence="10">Peripheral membrane protein</topology>
        <orientation evidence="10">Cytoplasmic side</orientation>
    </subcellularLocation>
</comment>
<name>A0A445MW40_9BACT</name>
<dbReference type="GO" id="GO:0071555">
    <property type="term" value="P:cell wall organization"/>
    <property type="evidence" value="ECO:0007669"/>
    <property type="project" value="UniProtKB-KW"/>
</dbReference>
<dbReference type="GO" id="GO:0005975">
    <property type="term" value="P:carbohydrate metabolic process"/>
    <property type="evidence" value="ECO:0007669"/>
    <property type="project" value="InterPro"/>
</dbReference>
<dbReference type="GO" id="GO:0005886">
    <property type="term" value="C:plasma membrane"/>
    <property type="evidence" value="ECO:0007669"/>
    <property type="project" value="UniProtKB-SubCell"/>
</dbReference>
<evidence type="ECO:0000256" key="5">
    <source>
        <dbReference type="ARBA" id="ARBA00022960"/>
    </source>
</evidence>
<gene>
    <name evidence="10 13" type="primary">murG</name>
    <name evidence="13" type="ORF">PITCH_A1910035</name>
</gene>
<dbReference type="InterPro" id="IPR007235">
    <property type="entry name" value="Glyco_trans_28_C"/>
</dbReference>
<comment type="similarity">
    <text evidence="10">Belongs to the glycosyltransferase 28 family. MurG subfamily.</text>
</comment>
<evidence type="ECO:0000313" key="13">
    <source>
        <dbReference type="EMBL" id="SPD73629.1"/>
    </source>
</evidence>
<feature type="binding site" evidence="10">
    <location>
        <position position="297"/>
    </location>
    <ligand>
        <name>UDP-N-acetyl-alpha-D-glucosamine</name>
        <dbReference type="ChEBI" id="CHEBI:57705"/>
    </ligand>
</feature>
<keyword evidence="4 10" id="KW-0808">Transferase</keyword>
<organism evidence="13">
    <name type="scientific">uncultured Desulfobacterium sp</name>
    <dbReference type="NCBI Taxonomy" id="201089"/>
    <lineage>
        <taxon>Bacteria</taxon>
        <taxon>Pseudomonadati</taxon>
        <taxon>Thermodesulfobacteriota</taxon>
        <taxon>Desulfobacteria</taxon>
        <taxon>Desulfobacterales</taxon>
        <taxon>Desulfobacteriaceae</taxon>
        <taxon>Desulfobacterium</taxon>
        <taxon>environmental samples</taxon>
    </lineage>
</organism>
<dbReference type="Gene3D" id="3.40.50.2000">
    <property type="entry name" value="Glycogen Phosphorylase B"/>
    <property type="match status" value="2"/>
</dbReference>
<evidence type="ECO:0000256" key="6">
    <source>
        <dbReference type="ARBA" id="ARBA00022984"/>
    </source>
</evidence>
<dbReference type="GO" id="GO:0008360">
    <property type="term" value="P:regulation of cell shape"/>
    <property type="evidence" value="ECO:0007669"/>
    <property type="project" value="UniProtKB-KW"/>
</dbReference>
<dbReference type="PANTHER" id="PTHR21015:SF22">
    <property type="entry name" value="GLYCOSYLTRANSFERASE"/>
    <property type="match status" value="1"/>
</dbReference>
<feature type="domain" description="Glycosyltransferase family 28 N-terminal" evidence="11">
    <location>
        <begin position="11"/>
        <end position="150"/>
    </location>
</feature>
<keyword evidence="1 10" id="KW-1003">Cell membrane</keyword>
<dbReference type="Pfam" id="PF04101">
    <property type="entry name" value="Glyco_tran_28_C"/>
    <property type="match status" value="1"/>
</dbReference>
<dbReference type="GO" id="GO:0050511">
    <property type="term" value="F:undecaprenyldiphospho-muramoylpentapeptide beta-N-acetylglucosaminyltransferase activity"/>
    <property type="evidence" value="ECO:0007669"/>
    <property type="project" value="UniProtKB-UniRule"/>
</dbReference>
<comment type="catalytic activity">
    <reaction evidence="10">
        <text>di-trans,octa-cis-undecaprenyl diphospho-N-acetyl-alpha-D-muramoyl-L-alanyl-D-glutamyl-meso-2,6-diaminopimeloyl-D-alanyl-D-alanine + UDP-N-acetyl-alpha-D-glucosamine = di-trans,octa-cis-undecaprenyl diphospho-[N-acetyl-alpha-D-glucosaminyl-(1-&gt;4)]-N-acetyl-alpha-D-muramoyl-L-alanyl-D-glutamyl-meso-2,6-diaminopimeloyl-D-alanyl-D-alanine + UDP + H(+)</text>
        <dbReference type="Rhea" id="RHEA:31227"/>
        <dbReference type="ChEBI" id="CHEBI:15378"/>
        <dbReference type="ChEBI" id="CHEBI:57705"/>
        <dbReference type="ChEBI" id="CHEBI:58223"/>
        <dbReference type="ChEBI" id="CHEBI:61387"/>
        <dbReference type="ChEBI" id="CHEBI:61388"/>
        <dbReference type="EC" id="2.4.1.227"/>
    </reaction>
</comment>
<dbReference type="SUPFAM" id="SSF53756">
    <property type="entry name" value="UDP-Glycosyltransferase/glycogen phosphorylase"/>
    <property type="match status" value="1"/>
</dbReference>
<keyword evidence="8 10" id="KW-0131">Cell cycle</keyword>
<feature type="binding site" evidence="10">
    <location>
        <begin position="17"/>
        <end position="19"/>
    </location>
    <ligand>
        <name>UDP-N-acetyl-alpha-D-glucosamine</name>
        <dbReference type="ChEBI" id="CHEBI:57705"/>
    </ligand>
</feature>
<comment type="pathway">
    <text evidence="10">Cell wall biogenesis; peptidoglycan biosynthesis.</text>
</comment>
<dbReference type="GO" id="GO:0009252">
    <property type="term" value="P:peptidoglycan biosynthetic process"/>
    <property type="evidence" value="ECO:0007669"/>
    <property type="project" value="UniProtKB-UniRule"/>
</dbReference>
<evidence type="ECO:0000259" key="12">
    <source>
        <dbReference type="Pfam" id="PF04101"/>
    </source>
</evidence>
<dbReference type="EMBL" id="OJIN01000103">
    <property type="protein sequence ID" value="SPD73629.1"/>
    <property type="molecule type" value="Genomic_DNA"/>
</dbReference>
<keyword evidence="5 10" id="KW-0133">Cell shape</keyword>
<sequence>MDIISGDFNCIIAGGGTGGHLFPGIAVAKELEKRSDRARILFVVGRNRMEAEILSRYGYEVRSISVEGIKGRGWKKGLGVLLGLPKSFFQSKSILKEFSPAFVFGVGGYSAGPMCLAARLNGIPTAIHEQNSFPGLTNRLLSRLVDRVLISFEESSAHLKGSDIYLTGNPVREELFHSVETRPKSGSQFTVLVVGGSQGAQAINKVFLEALEYLNARGRSINVIHQTGRLDYDRVAEDYKERGLKGEFIPFIQDMASAYNRADIVVGRAGASTVFELAGLGKPSILIPYPYAANQHQEANALSLAREGGAVMIRQQDLTGMYLAELLMKYMDDPTALFEMGLMAKKMGRPDAAKVIVDKLMELKNH</sequence>
<evidence type="ECO:0000256" key="10">
    <source>
        <dbReference type="HAMAP-Rule" id="MF_00033"/>
    </source>
</evidence>
<feature type="binding site" evidence="10">
    <location>
        <position position="252"/>
    </location>
    <ligand>
        <name>UDP-N-acetyl-alpha-D-glucosamine</name>
        <dbReference type="ChEBI" id="CHEBI:57705"/>
    </ligand>
</feature>
<evidence type="ECO:0000256" key="8">
    <source>
        <dbReference type="ARBA" id="ARBA00023306"/>
    </source>
</evidence>
<proteinExistence type="inferred from homology"/>
<feature type="binding site" evidence="10">
    <location>
        <position position="131"/>
    </location>
    <ligand>
        <name>UDP-N-acetyl-alpha-D-glucosamine</name>
        <dbReference type="ChEBI" id="CHEBI:57705"/>
    </ligand>
</feature>
<dbReference type="AlphaFoldDB" id="A0A445MW40"/>
<evidence type="ECO:0000256" key="7">
    <source>
        <dbReference type="ARBA" id="ARBA00023136"/>
    </source>
</evidence>